<evidence type="ECO:0000313" key="1">
    <source>
        <dbReference type="EMBL" id="SHH66581.1"/>
    </source>
</evidence>
<keyword evidence="2" id="KW-1185">Reference proteome</keyword>
<reference evidence="1 2" key="1">
    <citation type="submission" date="2016-11" db="EMBL/GenBank/DDBJ databases">
        <authorList>
            <person name="Jaros S."/>
            <person name="Januszkiewicz K."/>
            <person name="Wedrychowicz H."/>
        </authorList>
    </citation>
    <scope>NUCLEOTIDE SEQUENCE [LARGE SCALE GENOMIC DNA]</scope>
    <source>
        <strain evidence="1 2">DSM 29431</strain>
    </source>
</reference>
<dbReference type="EMBL" id="FQXC01000003">
    <property type="protein sequence ID" value="SHH66581.1"/>
    <property type="molecule type" value="Genomic_DNA"/>
</dbReference>
<name>A0A1M5UUD6_9RHOB</name>
<sequence>MFETPTNARHRDAIRAAHSARSKAFADILNFFRPGK</sequence>
<accession>A0A1M5UUD6</accession>
<gene>
    <name evidence="1" type="ORF">SAMN05443551_2804</name>
</gene>
<evidence type="ECO:0000313" key="2">
    <source>
        <dbReference type="Proteomes" id="UP000184221"/>
    </source>
</evidence>
<proteinExistence type="predicted"/>
<protein>
    <submittedName>
        <fullName evidence="1">Uncharacterized protein</fullName>
    </submittedName>
</protein>
<organism evidence="1 2">
    <name type="scientific">Marivita hallyeonensis</name>
    <dbReference type="NCBI Taxonomy" id="996342"/>
    <lineage>
        <taxon>Bacteria</taxon>
        <taxon>Pseudomonadati</taxon>
        <taxon>Pseudomonadota</taxon>
        <taxon>Alphaproteobacteria</taxon>
        <taxon>Rhodobacterales</taxon>
        <taxon>Roseobacteraceae</taxon>
        <taxon>Marivita</taxon>
    </lineage>
</organism>
<dbReference type="Proteomes" id="UP000184221">
    <property type="component" value="Unassembled WGS sequence"/>
</dbReference>
<dbReference type="AlphaFoldDB" id="A0A1M5UUD6"/>